<name>A0A640WB14_9GAMM</name>
<comment type="caution">
    <text evidence="1">The sequence shown here is derived from an EMBL/GenBank/DDBJ whole genome shotgun (WGS) entry which is preliminary data.</text>
</comment>
<sequence length="273" mass="31572">MQVVDYFNRHLDTFNPRSTLSEHARFHYQNGVVSATLLDRHLHPRQRTVYSLKRLDHEAREAYTEIHDVHGSALVADSLYFLAWDSEDVVFVDRFQRVLHALNHLTYDPEAKKRLIVDVHWRHIQAVEASHGSVFEGLLARLGMSPDRVILRLQGEALLEHAHARDAALSFHRRGYPLLAVDVVTETPEREWLLLYEHGVRWVSPARDALIEARRGNLSFPRLDEWTRQAKRGGLDVWWPGLNEPGDLGRVSRFEPDFVSGNWVERVISEASV</sequence>
<organism evidence="1 2">
    <name type="scientific">Salinicola corii</name>
    <dbReference type="NCBI Taxonomy" id="2606937"/>
    <lineage>
        <taxon>Bacteria</taxon>
        <taxon>Pseudomonadati</taxon>
        <taxon>Pseudomonadota</taxon>
        <taxon>Gammaproteobacteria</taxon>
        <taxon>Oceanospirillales</taxon>
        <taxon>Halomonadaceae</taxon>
        <taxon>Salinicola</taxon>
    </lineage>
</organism>
<keyword evidence="2" id="KW-1185">Reference proteome</keyword>
<accession>A0A640WB14</accession>
<reference evidence="1 2" key="1">
    <citation type="submission" date="2019-08" db="EMBL/GenBank/DDBJ databases">
        <title>Bioinformatics analysis of the strain L3 and L5.</title>
        <authorList>
            <person name="Li X."/>
        </authorList>
    </citation>
    <scope>NUCLEOTIDE SEQUENCE [LARGE SCALE GENOMIC DNA]</scope>
    <source>
        <strain evidence="1 2">L3</strain>
    </source>
</reference>
<evidence type="ECO:0000313" key="2">
    <source>
        <dbReference type="Proteomes" id="UP000466024"/>
    </source>
</evidence>
<dbReference type="RefSeq" id="WP_149435865.1">
    <property type="nucleotide sequence ID" value="NZ_VTPX01000007.1"/>
</dbReference>
<proteinExistence type="predicted"/>
<gene>
    <name evidence="1" type="ORF">F0A16_13170</name>
</gene>
<protein>
    <recommendedName>
        <fullName evidence="3">EAL domain-containing protein</fullName>
    </recommendedName>
</protein>
<evidence type="ECO:0000313" key="1">
    <source>
        <dbReference type="EMBL" id="KAA0017498.1"/>
    </source>
</evidence>
<dbReference type="Proteomes" id="UP000466024">
    <property type="component" value="Unassembled WGS sequence"/>
</dbReference>
<dbReference type="EMBL" id="VTPX01000007">
    <property type="protein sequence ID" value="KAA0017498.1"/>
    <property type="molecule type" value="Genomic_DNA"/>
</dbReference>
<dbReference type="AlphaFoldDB" id="A0A640WB14"/>
<evidence type="ECO:0008006" key="3">
    <source>
        <dbReference type="Google" id="ProtNLM"/>
    </source>
</evidence>